<keyword evidence="3 7" id="KW-0812">Transmembrane</keyword>
<feature type="transmembrane region" description="Helical" evidence="7">
    <location>
        <begin position="102"/>
        <end position="123"/>
    </location>
</feature>
<feature type="transmembrane region" description="Helical" evidence="7">
    <location>
        <begin position="275"/>
        <end position="293"/>
    </location>
</feature>
<evidence type="ECO:0000256" key="6">
    <source>
        <dbReference type="SAM" id="MobiDB-lite"/>
    </source>
</evidence>
<evidence type="ECO:0000256" key="1">
    <source>
        <dbReference type="ARBA" id="ARBA00004651"/>
    </source>
</evidence>
<dbReference type="AlphaFoldDB" id="A0A0W8F7V3"/>
<dbReference type="InterPro" id="IPR004633">
    <property type="entry name" value="NaPi_cotrn-rel/YqeW-like"/>
</dbReference>
<feature type="transmembrane region" description="Helical" evidence="7">
    <location>
        <begin position="68"/>
        <end position="90"/>
    </location>
</feature>
<reference evidence="8" key="1">
    <citation type="journal article" date="2015" name="Proc. Natl. Acad. Sci. U.S.A.">
        <title>Networks of energetic and metabolic interactions define dynamics in microbial communities.</title>
        <authorList>
            <person name="Embree M."/>
            <person name="Liu J.K."/>
            <person name="Al-Bassam M.M."/>
            <person name="Zengler K."/>
        </authorList>
    </citation>
    <scope>NUCLEOTIDE SEQUENCE</scope>
</reference>
<keyword evidence="4 7" id="KW-1133">Transmembrane helix</keyword>
<protein>
    <submittedName>
        <fullName evidence="8">Sodium-dependent phosphate transporter</fullName>
    </submittedName>
</protein>
<dbReference type="PANTHER" id="PTHR10010">
    <property type="entry name" value="SOLUTE CARRIER FAMILY 34 SODIUM PHOSPHATE , MEMBER 2-RELATED"/>
    <property type="match status" value="1"/>
</dbReference>
<evidence type="ECO:0000256" key="7">
    <source>
        <dbReference type="SAM" id="Phobius"/>
    </source>
</evidence>
<evidence type="ECO:0000256" key="5">
    <source>
        <dbReference type="ARBA" id="ARBA00023136"/>
    </source>
</evidence>
<organism evidence="8">
    <name type="scientific">hydrocarbon metagenome</name>
    <dbReference type="NCBI Taxonomy" id="938273"/>
    <lineage>
        <taxon>unclassified sequences</taxon>
        <taxon>metagenomes</taxon>
        <taxon>ecological metagenomes</taxon>
    </lineage>
</organism>
<evidence type="ECO:0000256" key="2">
    <source>
        <dbReference type="ARBA" id="ARBA00022475"/>
    </source>
</evidence>
<dbReference type="EMBL" id="LNQE01001471">
    <property type="protein sequence ID" value="KUG16966.1"/>
    <property type="molecule type" value="Genomic_DNA"/>
</dbReference>
<dbReference type="Pfam" id="PF02690">
    <property type="entry name" value="Na_Pi_cotrans"/>
    <property type="match status" value="2"/>
</dbReference>
<proteinExistence type="predicted"/>
<keyword evidence="5 7" id="KW-0472">Membrane</keyword>
<dbReference type="InterPro" id="IPR003841">
    <property type="entry name" value="Na/Pi_transpt"/>
</dbReference>
<dbReference type="NCBIfam" id="NF037997">
    <property type="entry name" value="Na_Pi_symport"/>
    <property type="match status" value="1"/>
</dbReference>
<accession>A0A0W8F7V3</accession>
<gene>
    <name evidence="8" type="ORF">ASZ90_013329</name>
</gene>
<sequence>MIWDLLIAVVPAVILFLYGIENFSEEVRHAAGERFRTILQNATKTSLRGALAGAAVTALVQSSTATTIIAVGLVNAGAISFLASLGLVIGANVGTTLTAQLVAFKLTAFAPLIVIAGFMLSLIRTPYRAYGKPVFYFGLVFYSLNLISSIVAPLQDDPEVLSLLSMTDDILIAIIIGFIITNLFQSSSVTTGLIVVMAQSGLINASQALPILLGANIGTSTTGLVVSLNMNTAAKRTATAQFLFNFLGVLLFLPFIDNFSLLIEDLGGTAAQQVANAHLIFNSTCAVIFLLAIKPFSRLIMHILPQKDGEIVFVTEHVTSRLPDDIPIAASLVEREIVHMLSICKDIFDNTLEVAEGNTDMCSRIAHLRDYIDYLRTQIMSAVINLTNRDISVEDAAHVAILARVTDLSALMAHQMTSMARSFEQMNEKKITLSPESLRGIEEMAALCRENTEQLIGVFPEMPEYIDKEMRSNDELLRQVLNWHYKTYLIQLVAKSSSGGIFSDILFSFERIGSIIRELRKTSKTMGIPASAVHMPDLIDPNNENGSEVSAEESGSEHQLT</sequence>
<dbReference type="GO" id="GO:0005436">
    <property type="term" value="F:sodium:phosphate symporter activity"/>
    <property type="evidence" value="ECO:0007669"/>
    <property type="project" value="InterPro"/>
</dbReference>
<feature type="transmembrane region" description="Helical" evidence="7">
    <location>
        <begin position="242"/>
        <end position="263"/>
    </location>
</feature>
<feature type="compositionally biased region" description="Low complexity" evidence="6">
    <location>
        <begin position="542"/>
        <end position="553"/>
    </location>
</feature>
<comment type="subcellular location">
    <subcellularLocation>
        <location evidence="1">Cell membrane</location>
        <topology evidence="1">Multi-pass membrane protein</topology>
    </subcellularLocation>
</comment>
<feature type="transmembrane region" description="Helical" evidence="7">
    <location>
        <begin position="208"/>
        <end position="230"/>
    </location>
</feature>
<comment type="caution">
    <text evidence="8">The sequence shown here is derived from an EMBL/GenBank/DDBJ whole genome shotgun (WGS) entry which is preliminary data.</text>
</comment>
<feature type="transmembrane region" description="Helical" evidence="7">
    <location>
        <begin position="6"/>
        <end position="24"/>
    </location>
</feature>
<keyword evidence="2" id="KW-1003">Cell membrane</keyword>
<dbReference type="SUPFAM" id="SSF109755">
    <property type="entry name" value="PhoU-like"/>
    <property type="match status" value="1"/>
</dbReference>
<evidence type="ECO:0000256" key="4">
    <source>
        <dbReference type="ARBA" id="ARBA00022989"/>
    </source>
</evidence>
<feature type="transmembrane region" description="Helical" evidence="7">
    <location>
        <begin position="135"/>
        <end position="154"/>
    </location>
</feature>
<dbReference type="GO" id="GO:0005886">
    <property type="term" value="C:plasma membrane"/>
    <property type="evidence" value="ECO:0007669"/>
    <property type="project" value="UniProtKB-SubCell"/>
</dbReference>
<feature type="region of interest" description="Disordered" evidence="6">
    <location>
        <begin position="534"/>
        <end position="561"/>
    </location>
</feature>
<dbReference type="NCBIfam" id="TIGR00704">
    <property type="entry name" value="NaPi_cotrn_rel"/>
    <property type="match status" value="1"/>
</dbReference>
<feature type="transmembrane region" description="Helical" evidence="7">
    <location>
        <begin position="170"/>
        <end position="196"/>
    </location>
</feature>
<dbReference type="PANTHER" id="PTHR10010:SF46">
    <property type="entry name" value="SODIUM-DEPENDENT PHOSPHATE TRANSPORT PROTEIN 2B"/>
    <property type="match status" value="1"/>
</dbReference>
<dbReference type="GO" id="GO:0044341">
    <property type="term" value="P:sodium-dependent phosphate transport"/>
    <property type="evidence" value="ECO:0007669"/>
    <property type="project" value="InterPro"/>
</dbReference>
<evidence type="ECO:0000313" key="8">
    <source>
        <dbReference type="EMBL" id="KUG16966.1"/>
    </source>
</evidence>
<name>A0A0W8F7V3_9ZZZZ</name>
<evidence type="ECO:0000256" key="3">
    <source>
        <dbReference type="ARBA" id="ARBA00022692"/>
    </source>
</evidence>